<dbReference type="OrthoDB" id="9031471at2"/>
<keyword evidence="3" id="KW-1185">Reference proteome</keyword>
<dbReference type="PANTHER" id="PTHR22642">
    <property type="entry name" value="IMIDAZOLONEPROPIONASE"/>
    <property type="match status" value="1"/>
</dbReference>
<feature type="domain" description="Amidohydrolase 3" evidence="1">
    <location>
        <begin position="59"/>
        <end position="543"/>
    </location>
</feature>
<dbReference type="Proteomes" id="UP000256334">
    <property type="component" value="Unassembled WGS sequence"/>
</dbReference>
<dbReference type="InterPro" id="IPR032466">
    <property type="entry name" value="Metal_Hydrolase"/>
</dbReference>
<dbReference type="SUPFAM" id="SSF51556">
    <property type="entry name" value="Metallo-dependent hydrolases"/>
    <property type="match status" value="1"/>
</dbReference>
<organism evidence="2 3">
    <name type="scientific">Kushneria indalinina DSM 14324</name>
    <dbReference type="NCBI Taxonomy" id="1122140"/>
    <lineage>
        <taxon>Bacteria</taxon>
        <taxon>Pseudomonadati</taxon>
        <taxon>Pseudomonadota</taxon>
        <taxon>Gammaproteobacteria</taxon>
        <taxon>Oceanospirillales</taxon>
        <taxon>Halomonadaceae</taxon>
        <taxon>Kushneria</taxon>
    </lineage>
</organism>
<dbReference type="Gene3D" id="3.10.310.70">
    <property type="match status" value="1"/>
</dbReference>
<dbReference type="Gene3D" id="2.30.40.10">
    <property type="entry name" value="Urease, subunit C, domain 1"/>
    <property type="match status" value="1"/>
</dbReference>
<protein>
    <recommendedName>
        <fullName evidence="1">Amidohydrolase 3 domain-containing protein</fullName>
    </recommendedName>
</protein>
<evidence type="ECO:0000313" key="3">
    <source>
        <dbReference type="Proteomes" id="UP000256334"/>
    </source>
</evidence>
<dbReference type="RefSeq" id="WP_115853860.1">
    <property type="nucleotide sequence ID" value="NZ_QRDJ01000007.1"/>
</dbReference>
<accession>A0A3D9DVF1</accession>
<evidence type="ECO:0000313" key="2">
    <source>
        <dbReference type="EMBL" id="REC94760.1"/>
    </source>
</evidence>
<evidence type="ECO:0000259" key="1">
    <source>
        <dbReference type="Pfam" id="PF07969"/>
    </source>
</evidence>
<dbReference type="InterPro" id="IPR011059">
    <property type="entry name" value="Metal-dep_hydrolase_composite"/>
</dbReference>
<dbReference type="EMBL" id="QRDJ01000007">
    <property type="protein sequence ID" value="REC94760.1"/>
    <property type="molecule type" value="Genomic_DNA"/>
</dbReference>
<dbReference type="CDD" id="cd01300">
    <property type="entry name" value="YtcJ_like"/>
    <property type="match status" value="1"/>
</dbReference>
<sequence>MSCRIYAAKRIVTMNPSQPTAEGERPTHIAVRDGRILGVGPLETLTEFGDYVLDERFTDKILMPGFVEGHSHALEGAMWAYVYAGFFPRTDPKGRVWAGLTDIASVQSRLSDHASTLEAETPLIAWGFDPIYFPSRRLDRDDLDAVDDRRPIVVIHASLHMMTVNSAMLALAGLEAHANIDGVMTFADGRLNGELREMAAMHAVFDTLALDLFDRGSTPETLNRYARIAQRNGVTTLTDLYNPLSETGVASMRECLGDDTLPMRLVPAMSALTYSAEVGIERLMACRELATDRLHFGPVKLMTDGSIQGYSARLRWPGYHDGAPNGLWNAEPERLVELVHRYHMAGLQLHIHTNGDEAVALMLDAIESALELSPRPDHRHTLQHCQIIDHAQMKRAARLGVCLNMFANHLYYWGDIHCERTLGFERSQRLEPLASADRLGIPIAAHCDAPVTPLSPLFTAWCSVARRTASGRVLGAAEALTVERALKLITLDAAYTLKLDDRIGSLEVGKFADIAVLDEDPMEVPLERLPGIRIAATMVGGKVFANDIDDGAYDDKARD</sequence>
<reference evidence="2 3" key="1">
    <citation type="submission" date="2018-07" db="EMBL/GenBank/DDBJ databases">
        <title>Genomic Encyclopedia of Type Strains, Phase IV (KMG-IV): sequencing the most valuable type-strain genomes for metagenomic binning, comparative biology and taxonomic classification.</title>
        <authorList>
            <person name="Goeker M."/>
        </authorList>
    </citation>
    <scope>NUCLEOTIDE SEQUENCE [LARGE SCALE GENOMIC DNA]</scope>
    <source>
        <strain evidence="2 3">DSM 14324</strain>
    </source>
</reference>
<dbReference type="SUPFAM" id="SSF51338">
    <property type="entry name" value="Composite domain of metallo-dependent hydrolases"/>
    <property type="match status" value="1"/>
</dbReference>
<dbReference type="GO" id="GO:0016810">
    <property type="term" value="F:hydrolase activity, acting on carbon-nitrogen (but not peptide) bonds"/>
    <property type="evidence" value="ECO:0007669"/>
    <property type="project" value="InterPro"/>
</dbReference>
<dbReference type="Gene3D" id="3.20.20.140">
    <property type="entry name" value="Metal-dependent hydrolases"/>
    <property type="match status" value="1"/>
</dbReference>
<dbReference type="InterPro" id="IPR013108">
    <property type="entry name" value="Amidohydro_3"/>
</dbReference>
<dbReference type="AlphaFoldDB" id="A0A3D9DVF1"/>
<name>A0A3D9DVF1_9GAMM</name>
<gene>
    <name evidence="2" type="ORF">C8D72_1588</name>
</gene>
<comment type="caution">
    <text evidence="2">The sequence shown here is derived from an EMBL/GenBank/DDBJ whole genome shotgun (WGS) entry which is preliminary data.</text>
</comment>
<dbReference type="InterPro" id="IPR033932">
    <property type="entry name" value="YtcJ-like"/>
</dbReference>
<dbReference type="Pfam" id="PF07969">
    <property type="entry name" value="Amidohydro_3"/>
    <property type="match status" value="1"/>
</dbReference>
<dbReference type="PANTHER" id="PTHR22642:SF2">
    <property type="entry name" value="PROTEIN LONG AFTER FAR-RED 3"/>
    <property type="match status" value="1"/>
</dbReference>
<proteinExistence type="predicted"/>